<protein>
    <recommendedName>
        <fullName evidence="4">Ribbon-helix-helix protein, copG family</fullName>
    </recommendedName>
</protein>
<evidence type="ECO:0008006" key="4">
    <source>
        <dbReference type="Google" id="ProtNLM"/>
    </source>
</evidence>
<reference evidence="3" key="1">
    <citation type="submission" date="2016-10" db="EMBL/GenBank/DDBJ databases">
        <authorList>
            <person name="Varghese N."/>
            <person name="Submissions S."/>
        </authorList>
    </citation>
    <scope>NUCLEOTIDE SEQUENCE [LARGE SCALE GENOMIC DNA]</scope>
    <source>
        <strain evidence="3">DC30,IBRC 10041,KCTC 4046</strain>
    </source>
</reference>
<feature type="compositionally biased region" description="Low complexity" evidence="1">
    <location>
        <begin position="99"/>
        <end position="111"/>
    </location>
</feature>
<dbReference type="SUPFAM" id="SSF47598">
    <property type="entry name" value="Ribbon-helix-helix"/>
    <property type="match status" value="1"/>
</dbReference>
<dbReference type="Proteomes" id="UP000199079">
    <property type="component" value="Unassembled WGS sequence"/>
</dbReference>
<dbReference type="EMBL" id="FNPC01000007">
    <property type="protein sequence ID" value="SDY64454.1"/>
    <property type="molecule type" value="Genomic_DNA"/>
</dbReference>
<accession>A0A1H3LKF6</accession>
<dbReference type="CDD" id="cd22231">
    <property type="entry name" value="RHH_NikR_HicB-like"/>
    <property type="match status" value="1"/>
</dbReference>
<dbReference type="GO" id="GO:0006355">
    <property type="term" value="P:regulation of DNA-templated transcription"/>
    <property type="evidence" value="ECO:0007669"/>
    <property type="project" value="InterPro"/>
</dbReference>
<evidence type="ECO:0000313" key="2">
    <source>
        <dbReference type="EMBL" id="SDY64454.1"/>
    </source>
</evidence>
<evidence type="ECO:0000313" key="3">
    <source>
        <dbReference type="Proteomes" id="UP000199079"/>
    </source>
</evidence>
<feature type="region of interest" description="Disordered" evidence="1">
    <location>
        <begin position="89"/>
        <end position="128"/>
    </location>
</feature>
<proteinExistence type="predicted"/>
<gene>
    <name evidence="2" type="ORF">SAMN05216564_107112</name>
</gene>
<sequence>MEPITLRLPTDLLEELDAESDEAGFSTRSEYIRHLLFHRPDISQMATVEDTSSTTESTPVDELGQTVDELADYHDELTQRISDLEEEVEQLHPNDDQLTDSSPSVSSTSDDSLSDHHPSTTEQPSADELRSLTKFKQWLDENGPQSDDARTVLLDAAQILDKQGPLKASELREQLYDRNPDTYDSAGALWASTVERLYDELPGFERPEYGTYTFDQRADSRTT</sequence>
<keyword evidence="3" id="KW-1185">Reference proteome</keyword>
<dbReference type="InterPro" id="IPR013321">
    <property type="entry name" value="Arc_rbn_hlx_hlx"/>
</dbReference>
<evidence type="ECO:0000256" key="1">
    <source>
        <dbReference type="SAM" id="MobiDB-lite"/>
    </source>
</evidence>
<dbReference type="InterPro" id="IPR010985">
    <property type="entry name" value="Ribbon_hlx_hlx"/>
</dbReference>
<organism evidence="2 3">
    <name type="scientific">Halopenitus persicus</name>
    <dbReference type="NCBI Taxonomy" id="1048396"/>
    <lineage>
        <taxon>Archaea</taxon>
        <taxon>Methanobacteriati</taxon>
        <taxon>Methanobacteriota</taxon>
        <taxon>Stenosarchaea group</taxon>
        <taxon>Halobacteria</taxon>
        <taxon>Halobacteriales</taxon>
        <taxon>Haloferacaceae</taxon>
        <taxon>Halopenitus</taxon>
    </lineage>
</organism>
<dbReference type="AlphaFoldDB" id="A0A1H3LKF6"/>
<name>A0A1H3LKF6_9EURY</name>
<dbReference type="Gene3D" id="1.10.1220.10">
    <property type="entry name" value="Met repressor-like"/>
    <property type="match status" value="1"/>
</dbReference>